<evidence type="ECO:0000256" key="12">
    <source>
        <dbReference type="SAM" id="Phobius"/>
    </source>
</evidence>
<evidence type="ECO:0000256" key="7">
    <source>
        <dbReference type="ARBA" id="ARBA00022801"/>
    </source>
</evidence>
<protein>
    <recommendedName>
        <fullName evidence="4">Undecaprenyl-diphosphatase</fullName>
        <ecNumber evidence="3">3.6.1.27</ecNumber>
    </recommendedName>
    <alternativeName>
        <fullName evidence="10">Undecaprenyl pyrophosphate phosphatase</fullName>
    </alternativeName>
</protein>
<evidence type="ECO:0000256" key="3">
    <source>
        <dbReference type="ARBA" id="ARBA00012374"/>
    </source>
</evidence>
<reference evidence="13" key="1">
    <citation type="submission" date="2018-05" db="EMBL/GenBank/DDBJ databases">
        <authorList>
            <person name="Lanie J.A."/>
            <person name="Ng W.-L."/>
            <person name="Kazmierczak K.M."/>
            <person name="Andrzejewski T.M."/>
            <person name="Davidsen T.M."/>
            <person name="Wayne K.J."/>
            <person name="Tettelin H."/>
            <person name="Glass J.I."/>
            <person name="Rusch D."/>
            <person name="Podicherti R."/>
            <person name="Tsui H.-C.T."/>
            <person name="Winkler M.E."/>
        </authorList>
    </citation>
    <scope>NUCLEOTIDE SEQUENCE</scope>
</reference>
<feature type="transmembrane region" description="Helical" evidence="12">
    <location>
        <begin position="116"/>
        <end position="133"/>
    </location>
</feature>
<sequence length="270" mass="29850">MVLEFSQVTILAIIQGLTEFLPISSSAHLILPSLLFGWTDQGLTFDVAVHFGTLLAVVSYFWLDIRRLSLAWLKNISGKPGDEDSKLAWLLILSTLPAGMAGFMLNDLIENSARSIPIIASTSLVFAVLLYWSDRRGLKIRELSELNWQHALAIGFAQVLALIPGTSRSGITMTAAMLCHLNREAAARFSFLMAVPIIFFSGLMRSLEFTSAEGQVLQLPTLFYATVLSALVALGCVHYFLQLIDKIGFTPFVIYRIMLGLVLLTLYLFS</sequence>
<name>A0A381QW86_9ZZZZ</name>
<dbReference type="GO" id="GO:0005886">
    <property type="term" value="C:plasma membrane"/>
    <property type="evidence" value="ECO:0007669"/>
    <property type="project" value="UniProtKB-SubCell"/>
</dbReference>
<keyword evidence="6 12" id="KW-0812">Transmembrane</keyword>
<keyword evidence="8 12" id="KW-1133">Transmembrane helix</keyword>
<evidence type="ECO:0000256" key="5">
    <source>
        <dbReference type="ARBA" id="ARBA00022475"/>
    </source>
</evidence>
<dbReference type="EC" id="3.6.1.27" evidence="3"/>
<gene>
    <name evidence="13" type="ORF">METZ01_LOCUS34667</name>
</gene>
<comment type="catalytic activity">
    <reaction evidence="11">
        <text>di-trans,octa-cis-undecaprenyl diphosphate + H2O = di-trans,octa-cis-undecaprenyl phosphate + phosphate + H(+)</text>
        <dbReference type="Rhea" id="RHEA:28094"/>
        <dbReference type="ChEBI" id="CHEBI:15377"/>
        <dbReference type="ChEBI" id="CHEBI:15378"/>
        <dbReference type="ChEBI" id="CHEBI:43474"/>
        <dbReference type="ChEBI" id="CHEBI:58405"/>
        <dbReference type="ChEBI" id="CHEBI:60392"/>
        <dbReference type="EC" id="3.6.1.27"/>
    </reaction>
</comment>
<feature type="transmembrane region" description="Helical" evidence="12">
    <location>
        <begin position="185"/>
        <end position="202"/>
    </location>
</feature>
<feature type="transmembrane region" description="Helical" evidence="12">
    <location>
        <begin position="43"/>
        <end position="63"/>
    </location>
</feature>
<keyword evidence="9 12" id="KW-0472">Membrane</keyword>
<dbReference type="Pfam" id="PF02673">
    <property type="entry name" value="BacA"/>
    <property type="match status" value="1"/>
</dbReference>
<evidence type="ECO:0000256" key="2">
    <source>
        <dbReference type="ARBA" id="ARBA00010621"/>
    </source>
</evidence>
<accession>A0A381QW86</accession>
<evidence type="ECO:0000313" key="13">
    <source>
        <dbReference type="EMBL" id="SUZ81813.1"/>
    </source>
</evidence>
<evidence type="ECO:0000256" key="6">
    <source>
        <dbReference type="ARBA" id="ARBA00022692"/>
    </source>
</evidence>
<proteinExistence type="inferred from homology"/>
<dbReference type="EMBL" id="UINC01001483">
    <property type="protein sequence ID" value="SUZ81813.1"/>
    <property type="molecule type" value="Genomic_DNA"/>
</dbReference>
<feature type="transmembrane region" description="Helical" evidence="12">
    <location>
        <begin position="148"/>
        <end position="165"/>
    </location>
</feature>
<dbReference type="PANTHER" id="PTHR30622">
    <property type="entry name" value="UNDECAPRENYL-DIPHOSPHATASE"/>
    <property type="match status" value="1"/>
</dbReference>
<dbReference type="InterPro" id="IPR003824">
    <property type="entry name" value="UppP"/>
</dbReference>
<feature type="transmembrane region" description="Helical" evidence="12">
    <location>
        <begin position="12"/>
        <end position="31"/>
    </location>
</feature>
<dbReference type="NCBIfam" id="NF001393">
    <property type="entry name" value="PRK00281.2-4"/>
    <property type="match status" value="1"/>
</dbReference>
<comment type="similarity">
    <text evidence="2">Belongs to the UppP family.</text>
</comment>
<evidence type="ECO:0000256" key="4">
    <source>
        <dbReference type="ARBA" id="ARBA00021581"/>
    </source>
</evidence>
<dbReference type="HAMAP" id="MF_01006">
    <property type="entry name" value="Undec_diphosphatase"/>
    <property type="match status" value="1"/>
</dbReference>
<evidence type="ECO:0000256" key="11">
    <source>
        <dbReference type="ARBA" id="ARBA00047594"/>
    </source>
</evidence>
<evidence type="ECO:0000256" key="1">
    <source>
        <dbReference type="ARBA" id="ARBA00004651"/>
    </source>
</evidence>
<dbReference type="NCBIfam" id="TIGR00753">
    <property type="entry name" value="undec_PP_bacA"/>
    <property type="match status" value="1"/>
</dbReference>
<evidence type="ECO:0000256" key="10">
    <source>
        <dbReference type="ARBA" id="ARBA00032707"/>
    </source>
</evidence>
<feature type="transmembrane region" description="Helical" evidence="12">
    <location>
        <begin position="87"/>
        <end position="109"/>
    </location>
</feature>
<dbReference type="PANTHER" id="PTHR30622:SF4">
    <property type="entry name" value="UNDECAPRENYL-DIPHOSPHATASE"/>
    <property type="match status" value="1"/>
</dbReference>
<organism evidence="13">
    <name type="scientific">marine metagenome</name>
    <dbReference type="NCBI Taxonomy" id="408172"/>
    <lineage>
        <taxon>unclassified sequences</taxon>
        <taxon>metagenomes</taxon>
        <taxon>ecological metagenomes</taxon>
    </lineage>
</organism>
<evidence type="ECO:0000256" key="9">
    <source>
        <dbReference type="ARBA" id="ARBA00023136"/>
    </source>
</evidence>
<dbReference type="AlphaFoldDB" id="A0A381QW86"/>
<feature type="transmembrane region" description="Helical" evidence="12">
    <location>
        <begin position="222"/>
        <end position="241"/>
    </location>
</feature>
<evidence type="ECO:0000256" key="8">
    <source>
        <dbReference type="ARBA" id="ARBA00022989"/>
    </source>
</evidence>
<feature type="transmembrane region" description="Helical" evidence="12">
    <location>
        <begin position="253"/>
        <end position="269"/>
    </location>
</feature>
<keyword evidence="5" id="KW-1003">Cell membrane</keyword>
<comment type="subcellular location">
    <subcellularLocation>
        <location evidence="1">Cell membrane</location>
        <topology evidence="1">Multi-pass membrane protein</topology>
    </subcellularLocation>
</comment>
<dbReference type="GO" id="GO:0050380">
    <property type="term" value="F:undecaprenyl-diphosphatase activity"/>
    <property type="evidence" value="ECO:0007669"/>
    <property type="project" value="UniProtKB-EC"/>
</dbReference>
<keyword evidence="7" id="KW-0378">Hydrolase</keyword>